<dbReference type="EC" id="2.1.1.163" evidence="2"/>
<dbReference type="GO" id="GO:0043770">
    <property type="term" value="F:demethylmenaquinone methyltransferase activity"/>
    <property type="evidence" value="ECO:0007669"/>
    <property type="project" value="UniProtKB-EC"/>
</dbReference>
<dbReference type="OrthoDB" id="1853779at2"/>
<keyword evidence="3" id="KW-1185">Reference proteome</keyword>
<dbReference type="SUPFAM" id="SSF53335">
    <property type="entry name" value="S-adenosyl-L-methionine-dependent methyltransferases"/>
    <property type="match status" value="1"/>
</dbReference>
<evidence type="ECO:0000313" key="3">
    <source>
        <dbReference type="Proteomes" id="UP000245086"/>
    </source>
</evidence>
<keyword evidence="2" id="KW-0489">Methyltransferase</keyword>
<dbReference type="GO" id="GO:0032259">
    <property type="term" value="P:methylation"/>
    <property type="evidence" value="ECO:0007669"/>
    <property type="project" value="UniProtKB-KW"/>
</dbReference>
<dbReference type="Gene3D" id="3.40.50.150">
    <property type="entry name" value="Vaccinia Virus protein VP39"/>
    <property type="match status" value="1"/>
</dbReference>
<dbReference type="AlphaFoldDB" id="A0A2P2E8K2"/>
<sequence>MIKSFLRSISATARARRGAQFVALMGVEPHHRILDLGGGDGSHFNAILPGHKNVVIADHWAPDLEAARAQFGYETMELDGSKETLPFEDQAFDIVFCSSVIEHVTGPKQTMLAMDDNATFDQIAAGHQARFAAELRRITDGYFVQTPNVDFPLEQHSMLPQPVIFLPRPVQRKLMAGLGKVWVSNVQPDWRLLNQAQMAELFPDAELVLEKVAGLTKSITAVRRRTGRPA</sequence>
<feature type="domain" description="Methyltransferase type 11" evidence="1">
    <location>
        <begin position="34"/>
        <end position="111"/>
    </location>
</feature>
<dbReference type="InterPro" id="IPR013216">
    <property type="entry name" value="Methyltransf_11"/>
</dbReference>
<gene>
    <name evidence="2" type="primary">ubiE_1</name>
    <name evidence="2" type="ORF">PbB2_01052</name>
</gene>
<dbReference type="RefSeq" id="WP_108984231.1">
    <property type="nucleotide sequence ID" value="NZ_BFBR01000002.1"/>
</dbReference>
<accession>A0A2P2E8K2</accession>
<keyword evidence="2" id="KW-0830">Ubiquinone</keyword>
<dbReference type="InterPro" id="IPR029063">
    <property type="entry name" value="SAM-dependent_MTases_sf"/>
</dbReference>
<protein>
    <submittedName>
        <fullName evidence="2">Ubiquinone/menaquinone biosynthesis C-methyltransferase UbiE</fullName>
        <ecNumber evidence="2">2.1.1.163</ecNumber>
    </submittedName>
</protein>
<name>A0A2P2E8K2_9PROT</name>
<reference evidence="2" key="1">
    <citation type="journal article" date="2018" name="Genome Announc.">
        <title>Draft Genome Sequence of "Candidatus Phycosocius bacilliformis," an Alphaproteobacterial Ectosymbiont of the Hydrocarbon-Producing Green Alga Botryococcus braunii.</title>
        <authorList>
            <person name="Tanabe Y."/>
            <person name="Yamaguchi H."/>
            <person name="Watanabe M.M."/>
        </authorList>
    </citation>
    <scope>NUCLEOTIDE SEQUENCE [LARGE SCALE GENOMIC DNA]</scope>
    <source>
        <strain evidence="2">BOTRYCO-2</strain>
    </source>
</reference>
<organism evidence="2 3">
    <name type="scientific">Candidatus Phycosocius bacilliformis</name>
    <dbReference type="NCBI Taxonomy" id="1445552"/>
    <lineage>
        <taxon>Bacteria</taxon>
        <taxon>Pseudomonadati</taxon>
        <taxon>Pseudomonadota</taxon>
        <taxon>Alphaproteobacteria</taxon>
        <taxon>Caulobacterales</taxon>
        <taxon>Caulobacterales incertae sedis</taxon>
        <taxon>Candidatus Phycosocius</taxon>
    </lineage>
</organism>
<evidence type="ECO:0000259" key="1">
    <source>
        <dbReference type="Pfam" id="PF08241"/>
    </source>
</evidence>
<comment type="caution">
    <text evidence="2">The sequence shown here is derived from an EMBL/GenBank/DDBJ whole genome shotgun (WGS) entry which is preliminary data.</text>
</comment>
<dbReference type="GO" id="GO:0008757">
    <property type="term" value="F:S-adenosylmethionine-dependent methyltransferase activity"/>
    <property type="evidence" value="ECO:0007669"/>
    <property type="project" value="InterPro"/>
</dbReference>
<dbReference type="Pfam" id="PF08241">
    <property type="entry name" value="Methyltransf_11"/>
    <property type="match status" value="1"/>
</dbReference>
<dbReference type="Proteomes" id="UP000245086">
    <property type="component" value="Unassembled WGS sequence"/>
</dbReference>
<evidence type="ECO:0000313" key="2">
    <source>
        <dbReference type="EMBL" id="GBF57385.1"/>
    </source>
</evidence>
<proteinExistence type="predicted"/>
<keyword evidence="2" id="KW-0808">Transferase</keyword>
<dbReference type="EMBL" id="BFBR01000002">
    <property type="protein sequence ID" value="GBF57385.1"/>
    <property type="molecule type" value="Genomic_DNA"/>
</dbReference>